<accession>A0A160N2R5</accession>
<dbReference type="PATRIC" id="fig|445710.3.peg.2753"/>
<organism evidence="1 2">
    <name type="scientific">Dyella thiooxydans</name>
    <dbReference type="NCBI Taxonomy" id="445710"/>
    <lineage>
        <taxon>Bacteria</taxon>
        <taxon>Pseudomonadati</taxon>
        <taxon>Pseudomonadota</taxon>
        <taxon>Gammaproteobacteria</taxon>
        <taxon>Lysobacterales</taxon>
        <taxon>Rhodanobacteraceae</taxon>
        <taxon>Dyella</taxon>
    </lineage>
</organism>
<dbReference type="KEGG" id="dtx:ATSB10_27590"/>
<evidence type="ECO:0000313" key="2">
    <source>
        <dbReference type="Proteomes" id="UP000077255"/>
    </source>
</evidence>
<dbReference type="AlphaFoldDB" id="A0A160N2R5"/>
<gene>
    <name evidence="1" type="ORF">ATSB10_27590</name>
</gene>
<protein>
    <submittedName>
        <fullName evidence="1">Uncharacterized protein</fullName>
    </submittedName>
</protein>
<dbReference type="EMBL" id="CP014841">
    <property type="protein sequence ID" value="AND70213.1"/>
    <property type="molecule type" value="Genomic_DNA"/>
</dbReference>
<evidence type="ECO:0000313" key="1">
    <source>
        <dbReference type="EMBL" id="AND70213.1"/>
    </source>
</evidence>
<name>A0A160N2R5_9GAMM</name>
<reference evidence="1 2" key="1">
    <citation type="submission" date="2016-02" db="EMBL/GenBank/DDBJ databases">
        <title>Complete genome sequencing and analysis of ATSB10, Dyella thiooxydans isolated from rhizosphere soil of sunflower (Helianthus annuus L.).</title>
        <authorList>
            <person name="Lee Y."/>
            <person name="Hwangbo K."/>
            <person name="Chung H."/>
            <person name="Yoo J."/>
            <person name="Kim K.Y."/>
            <person name="Sa T.M."/>
            <person name="Um Y."/>
            <person name="Madhaiyan M."/>
        </authorList>
    </citation>
    <scope>NUCLEOTIDE SEQUENCE [LARGE SCALE GENOMIC DNA]</scope>
    <source>
        <strain evidence="1 2">ATSB10</strain>
    </source>
</reference>
<keyword evidence="2" id="KW-1185">Reference proteome</keyword>
<dbReference type="Proteomes" id="UP000077255">
    <property type="component" value="Chromosome"/>
</dbReference>
<sequence length="43" mass="4620">MPHLKHAAFLSPFALWNAPSCSLVMTGISTESTMLPSFNALLS</sequence>
<proteinExistence type="predicted"/>